<keyword evidence="1" id="KW-0175">Coiled coil</keyword>
<name>A0A1B8PEI3_HAEHA</name>
<feature type="domain" description="Dynamin N-terminal" evidence="2">
    <location>
        <begin position="62"/>
        <end position="306"/>
    </location>
</feature>
<feature type="coiled-coil region" evidence="1">
    <location>
        <begin position="482"/>
        <end position="509"/>
    </location>
</feature>
<dbReference type="InterPro" id="IPR045063">
    <property type="entry name" value="Dynamin_N"/>
</dbReference>
<evidence type="ECO:0000259" key="2">
    <source>
        <dbReference type="Pfam" id="PF00350"/>
    </source>
</evidence>
<evidence type="ECO:0000313" key="4">
    <source>
        <dbReference type="Proteomes" id="UP000092611"/>
    </source>
</evidence>
<gene>
    <name evidence="3" type="ORF">A9Z62_03325</name>
</gene>
<organism evidence="3 4">
    <name type="scientific">Haemophilus haemolyticus</name>
    <dbReference type="NCBI Taxonomy" id="726"/>
    <lineage>
        <taxon>Bacteria</taxon>
        <taxon>Pseudomonadati</taxon>
        <taxon>Pseudomonadota</taxon>
        <taxon>Gammaproteobacteria</taxon>
        <taxon>Pasteurellales</taxon>
        <taxon>Pasteurellaceae</taxon>
        <taxon>Haemophilus</taxon>
    </lineage>
</organism>
<proteinExistence type="predicted"/>
<dbReference type="EMBL" id="LZDL01000027">
    <property type="protein sequence ID" value="OBX46281.1"/>
    <property type="molecule type" value="Genomic_DNA"/>
</dbReference>
<comment type="caution">
    <text evidence="3">The sequence shown here is derived from an EMBL/GenBank/DDBJ whole genome shotgun (WGS) entry which is preliminary data.</text>
</comment>
<dbReference type="AlphaFoldDB" id="A0A1B8PEI3"/>
<dbReference type="Pfam" id="PF00350">
    <property type="entry name" value="Dynamin_N"/>
    <property type="match status" value="1"/>
</dbReference>
<sequence>MTQNISNQLIEFNDKIFTFLQSKDLDKEVTIQNAKEANGIGDTKNLQAALDEVNNVDRLLRVGIIGRVKAGKSSLLNALIFNGKDILPKAATPMTAALTRMEYSENVRAEVEFYDQADLDQIAENSRRYEQNFETAKKARLAELTQENELLKKERRQSEIMAESKIKQLAEEYARSEVEKSIELSSAYDQYQRIKQAKVKLSELKAHSEINAKSTEDLMGKLNDYVGSSGQYMPFTKSVKLYIPEEGLKGLEIVDTPGVNDPVQSREERTNSFLLQCDVVLVVSPSGQFLSSEDMELMGRVTTKNGIQEAYIIASQADNQLFGSAKGEESDPRKVIAKVTDTLNAQAHSVFADNQDEMMKKVIELYKKHSVICTSSVAYTMLQNFTQQSQWDQNTQHVWLQFKKHYRDFFSDDTTSKMALEELSNIKRIKQILVDVQARKEQIQLEKRQSLISSKINAYKEFVDFIASYIENRIDDIESKDINSERQKLKEFEEQRDDSEDMINTEYRRAIRNFSSLQNSLIAILDRETQDFNKHNKVEEKTRTEDYEDWEYDDNAFVGFCKKLVGSDRKKRYYTRTRTIQEDVINAGQVTQFIREIRDTIANKLSTRNDEFRKEWEDDLVRTIFSGMRQIHSEHQHTERLDRKQINSTIQNVFSNMPRADFSVRDTMPESLKKTGTLKDHNARSFASDAEDYMFEKFKPNIRQDIINFIENTINTLNKQEVSKLILDKLSKDIAKLIHELENKEESIARYKRMQKDLAVLQKEVPNA</sequence>
<dbReference type="Proteomes" id="UP000092611">
    <property type="component" value="Unassembled WGS sequence"/>
</dbReference>
<reference evidence="3 4" key="1">
    <citation type="submission" date="2016-06" db="EMBL/GenBank/DDBJ databases">
        <title>Draft genome of Haemophilus haemolyticus CCUG 24149.</title>
        <authorList>
            <person name="Engstrom-Jakobsson H."/>
            <person name="Salva-Serra F."/>
            <person name="Thorell K."/>
            <person name="Gonzales-Siles L."/>
            <person name="Karlsson R."/>
            <person name="Boulund F."/>
            <person name="Engstrand L."/>
            <person name="Kristiansson E."/>
            <person name="Moore E."/>
        </authorList>
    </citation>
    <scope>NUCLEOTIDE SEQUENCE [LARGE SCALE GENOMIC DNA]</scope>
    <source>
        <strain evidence="3 4">CCUG 24149</strain>
    </source>
</reference>
<dbReference type="InterPro" id="IPR027417">
    <property type="entry name" value="P-loop_NTPase"/>
</dbReference>
<dbReference type="OrthoDB" id="9816479at2"/>
<accession>A0A1B8PEI3</accession>
<protein>
    <recommendedName>
        <fullName evidence="2">Dynamin N-terminal domain-containing protein</fullName>
    </recommendedName>
</protein>
<dbReference type="PANTHER" id="PTHR36681">
    <property type="entry name" value="NUCLEAR GTPASE, GERMINAL CENTER-ASSOCIATED, TANDEM DUPLICATE 3"/>
    <property type="match status" value="1"/>
</dbReference>
<dbReference type="Gene3D" id="3.40.50.300">
    <property type="entry name" value="P-loop containing nucleotide triphosphate hydrolases"/>
    <property type="match status" value="1"/>
</dbReference>
<dbReference type="PANTHER" id="PTHR36681:SF3">
    <property type="entry name" value="NUCLEAR GTPASE, GERMINAL CENTER-ASSOCIATED, TANDEM DUPLICATE 3"/>
    <property type="match status" value="1"/>
</dbReference>
<feature type="coiled-coil region" evidence="1">
    <location>
        <begin position="119"/>
        <end position="161"/>
    </location>
</feature>
<evidence type="ECO:0000256" key="1">
    <source>
        <dbReference type="SAM" id="Coils"/>
    </source>
</evidence>
<dbReference type="RefSeq" id="WP_065246606.1">
    <property type="nucleotide sequence ID" value="NZ_LZDL01000027.1"/>
</dbReference>
<feature type="coiled-coil region" evidence="1">
    <location>
        <begin position="727"/>
        <end position="764"/>
    </location>
</feature>
<evidence type="ECO:0000313" key="3">
    <source>
        <dbReference type="EMBL" id="OBX46281.1"/>
    </source>
</evidence>
<dbReference type="SUPFAM" id="SSF52540">
    <property type="entry name" value="P-loop containing nucleoside triphosphate hydrolases"/>
    <property type="match status" value="1"/>
</dbReference>